<dbReference type="Proteomes" id="UP000494163">
    <property type="component" value="Chromosome 3R"/>
</dbReference>
<comment type="subcellular location">
    <subcellularLocation>
        <location evidence="1">Secreted</location>
    </subcellularLocation>
</comment>
<feature type="non-terminal residue" evidence="6">
    <location>
        <position position="1"/>
    </location>
</feature>
<dbReference type="PRINTS" id="PR00821">
    <property type="entry name" value="TAGLIPASE"/>
</dbReference>
<dbReference type="InterPro" id="IPR013818">
    <property type="entry name" value="Lipase"/>
</dbReference>
<dbReference type="SMR" id="A0A0M5J8W2"/>
<evidence type="ECO:0000256" key="4">
    <source>
        <dbReference type="RuleBase" id="RU004262"/>
    </source>
</evidence>
<dbReference type="OrthoDB" id="199913at2759"/>
<dbReference type="InterPro" id="IPR002334">
    <property type="entry name" value="Allerg_PlipaseA1"/>
</dbReference>
<sequence>RIFIILACALPVDERINGENGWYIPKIDGSSYWVDLAEGEQMLANGAAMEGRMSMNAVSFYLYTKSNPTEGKELKAKDASISGSHFNRAHPTRFVIHGWTQSHSDPMNREITKAWLSRGDFNIIIVDWSRARSIDYASSVVAVPGAGAKVGEMIKFLNERHGMSLDTLYVIGHSLGAHVSGYAAKTVGEGRIHTVIGLDPALPLFSYDKPNKRLNSNDGHYVESIQTNGGKLGFLKPIGKGAFYPNGGKKQPGCGVDATGGCSHSRSVTYYAEAVTKDDFGTMRCSDYEKAVAKECGHTYSSVRMGADSNAYMVDGEYYVPVNSKEPFGKIH</sequence>
<evidence type="ECO:0000256" key="1">
    <source>
        <dbReference type="ARBA" id="ARBA00004613"/>
    </source>
</evidence>
<dbReference type="SUPFAM" id="SSF53474">
    <property type="entry name" value="alpha/beta-Hydrolases"/>
    <property type="match status" value="1"/>
</dbReference>
<evidence type="ECO:0000313" key="7">
    <source>
        <dbReference type="Proteomes" id="UP000494163"/>
    </source>
</evidence>
<feature type="domain" description="Lipase" evidence="5">
    <location>
        <begin position="54"/>
        <end position="328"/>
    </location>
</feature>
<dbReference type="InterPro" id="IPR000734">
    <property type="entry name" value="TAG_lipase"/>
</dbReference>
<proteinExistence type="inferred from homology"/>
<dbReference type="GO" id="GO:0016042">
    <property type="term" value="P:lipid catabolic process"/>
    <property type="evidence" value="ECO:0007669"/>
    <property type="project" value="TreeGrafter"/>
</dbReference>
<keyword evidence="7" id="KW-1185">Reference proteome</keyword>
<dbReference type="InterPro" id="IPR029058">
    <property type="entry name" value="AB_hydrolase_fold"/>
</dbReference>
<dbReference type="OMA" id="RYVETIM"/>
<organism evidence="6 7">
    <name type="scientific">Drosophila busckii</name>
    <name type="common">Fruit fly</name>
    <dbReference type="NCBI Taxonomy" id="30019"/>
    <lineage>
        <taxon>Eukaryota</taxon>
        <taxon>Metazoa</taxon>
        <taxon>Ecdysozoa</taxon>
        <taxon>Arthropoda</taxon>
        <taxon>Hexapoda</taxon>
        <taxon>Insecta</taxon>
        <taxon>Pterygota</taxon>
        <taxon>Neoptera</taxon>
        <taxon>Endopterygota</taxon>
        <taxon>Diptera</taxon>
        <taxon>Brachycera</taxon>
        <taxon>Muscomorpha</taxon>
        <taxon>Ephydroidea</taxon>
        <taxon>Drosophilidae</taxon>
        <taxon>Drosophila</taxon>
    </lineage>
</organism>
<dbReference type="STRING" id="30019.A0A0M5J8W2"/>
<evidence type="ECO:0000259" key="5">
    <source>
        <dbReference type="Pfam" id="PF00151"/>
    </source>
</evidence>
<dbReference type="GO" id="GO:0017171">
    <property type="term" value="F:serine hydrolase activity"/>
    <property type="evidence" value="ECO:0007669"/>
    <property type="project" value="TreeGrafter"/>
</dbReference>
<evidence type="ECO:0000313" key="6">
    <source>
        <dbReference type="EMBL" id="ALC45598.1"/>
    </source>
</evidence>
<evidence type="ECO:0000256" key="3">
    <source>
        <dbReference type="ARBA" id="ARBA00022525"/>
    </source>
</evidence>
<dbReference type="PRINTS" id="PR00825">
    <property type="entry name" value="DOLALLERGEN"/>
</dbReference>
<dbReference type="GO" id="GO:0016298">
    <property type="term" value="F:lipase activity"/>
    <property type="evidence" value="ECO:0007669"/>
    <property type="project" value="InterPro"/>
</dbReference>
<dbReference type="CDD" id="cd00707">
    <property type="entry name" value="Pancreat_lipase_like"/>
    <property type="match status" value="1"/>
</dbReference>
<reference evidence="6 7" key="1">
    <citation type="submission" date="2015-08" db="EMBL/GenBank/DDBJ databases">
        <title>Ancestral chromatin configuration constrains chromatin evolution on differentiating sex chromosomes in Drosophila.</title>
        <authorList>
            <person name="Zhou Q."/>
            <person name="Bachtrog D."/>
        </authorList>
    </citation>
    <scope>NUCLEOTIDE SEQUENCE [LARGE SCALE GENOMIC DNA]</scope>
    <source>
        <tissue evidence="6">Whole larvae</tissue>
    </source>
</reference>
<keyword evidence="3" id="KW-0964">Secreted</keyword>
<dbReference type="InterPro" id="IPR033906">
    <property type="entry name" value="Lipase_N"/>
</dbReference>
<accession>A0A0M5J8W2</accession>
<dbReference type="PANTHER" id="PTHR11610">
    <property type="entry name" value="LIPASE"/>
    <property type="match status" value="1"/>
</dbReference>
<dbReference type="EMBL" id="CP012526">
    <property type="protein sequence ID" value="ALC45598.1"/>
    <property type="molecule type" value="Genomic_DNA"/>
</dbReference>
<dbReference type="AlphaFoldDB" id="A0A0M5J8W2"/>
<dbReference type="PANTHER" id="PTHR11610:SF150">
    <property type="entry name" value="FI01825P-RELATED"/>
    <property type="match status" value="1"/>
</dbReference>
<dbReference type="GO" id="GO:0005615">
    <property type="term" value="C:extracellular space"/>
    <property type="evidence" value="ECO:0007669"/>
    <property type="project" value="TreeGrafter"/>
</dbReference>
<dbReference type="FunFam" id="3.40.50.1820:FF:000076">
    <property type="entry name" value="phospholipase A1"/>
    <property type="match status" value="1"/>
</dbReference>
<dbReference type="Gene3D" id="3.40.50.1820">
    <property type="entry name" value="alpha/beta hydrolase"/>
    <property type="match status" value="1"/>
</dbReference>
<name>A0A0M5J8W2_DROBS</name>
<comment type="similarity">
    <text evidence="2 4">Belongs to the AB hydrolase superfamily. Lipase family.</text>
</comment>
<gene>
    <name evidence="6" type="ORF">Dbus_chr3Rg348</name>
</gene>
<evidence type="ECO:0000256" key="2">
    <source>
        <dbReference type="ARBA" id="ARBA00010701"/>
    </source>
</evidence>
<dbReference type="Pfam" id="PF00151">
    <property type="entry name" value="Lipase"/>
    <property type="match status" value="1"/>
</dbReference>
<protein>
    <submittedName>
        <fullName evidence="6">CG17191</fullName>
    </submittedName>
</protein>